<dbReference type="AlphaFoldDB" id="A0A7T7CE92"/>
<proteinExistence type="predicted"/>
<evidence type="ECO:0000313" key="2">
    <source>
        <dbReference type="EMBL" id="QQK78814.1"/>
    </source>
</evidence>
<dbReference type="EC" id="4.2.1.75" evidence="2"/>
<organism evidence="2 3">
    <name type="scientific">Salicibibacter cibi</name>
    <dbReference type="NCBI Taxonomy" id="2743001"/>
    <lineage>
        <taxon>Bacteria</taxon>
        <taxon>Bacillati</taxon>
        <taxon>Bacillota</taxon>
        <taxon>Bacilli</taxon>
        <taxon>Bacillales</taxon>
        <taxon>Bacillaceae</taxon>
        <taxon>Salicibibacter</taxon>
    </lineage>
</organism>
<evidence type="ECO:0000259" key="1">
    <source>
        <dbReference type="Pfam" id="PF02602"/>
    </source>
</evidence>
<dbReference type="InterPro" id="IPR036108">
    <property type="entry name" value="4pyrrol_syn_uPrphyn_synt_sf"/>
</dbReference>
<dbReference type="InterPro" id="IPR039793">
    <property type="entry name" value="UROS/Hem4"/>
</dbReference>
<sequence>MKRGSGRMKNLEGKHVALTASRKTDEMQTLLHKQGATSDVRSMQGTVKQEKEMVIQAIRQAMVERVDWFIFTTGIGVTTLMERADEAGIADEFLGEMEFARVAARGYKTVAALKKMDVDVAIRSDDGTTAGLIEQLKEVHFSDKHVIVQQYGLPSPMLERFLEEKGASAVTTWLPYIHEAPEQEAVDRFIRELIEENKYDAVCFTTGLQVKSLFHRAKDNGNHKQLLNLLENKTIAAAVGKVTAEALVEEGVGRVVTPSTERMGAMIVELGRYVNGGEDNGTVV</sequence>
<dbReference type="EMBL" id="CP054706">
    <property type="protein sequence ID" value="QQK78814.1"/>
    <property type="molecule type" value="Genomic_DNA"/>
</dbReference>
<dbReference type="Gene3D" id="3.40.50.10090">
    <property type="match status" value="2"/>
</dbReference>
<dbReference type="PANTHER" id="PTHR40082">
    <property type="entry name" value="BLR5956 PROTEIN"/>
    <property type="match status" value="1"/>
</dbReference>
<dbReference type="KEGG" id="scib:HUG20_02100"/>
<evidence type="ECO:0000313" key="3">
    <source>
        <dbReference type="Proteomes" id="UP000595349"/>
    </source>
</evidence>
<dbReference type="SUPFAM" id="SSF69618">
    <property type="entry name" value="HemD-like"/>
    <property type="match status" value="1"/>
</dbReference>
<keyword evidence="2" id="KW-0456">Lyase</keyword>
<dbReference type="InterPro" id="IPR003754">
    <property type="entry name" value="4pyrrol_synth_uPrphyn_synth"/>
</dbReference>
<protein>
    <submittedName>
        <fullName evidence="2">Uroporphyrinogen-III synthase</fullName>
        <ecNumber evidence="2">4.2.1.75</ecNumber>
    </submittedName>
</protein>
<accession>A0A7T7CE92</accession>
<name>A0A7T7CE92_9BACI</name>
<reference evidence="2 3" key="1">
    <citation type="submission" date="2020-06" db="EMBL/GenBank/DDBJ databases">
        <title>Genomic analysis of Salicibibacter sp. NKC21-4.</title>
        <authorList>
            <person name="Oh Y.J."/>
        </authorList>
    </citation>
    <scope>NUCLEOTIDE SEQUENCE [LARGE SCALE GENOMIC DNA]</scope>
    <source>
        <strain evidence="2 3">NKC21-4</strain>
    </source>
</reference>
<feature type="domain" description="Tetrapyrrole biosynthesis uroporphyrinogen III synthase" evidence="1">
    <location>
        <begin position="25"/>
        <end position="267"/>
    </location>
</feature>
<dbReference type="PANTHER" id="PTHR40082:SF1">
    <property type="entry name" value="BLR5956 PROTEIN"/>
    <property type="match status" value="1"/>
</dbReference>
<dbReference type="GO" id="GO:0004852">
    <property type="term" value="F:uroporphyrinogen-III synthase activity"/>
    <property type="evidence" value="ECO:0007669"/>
    <property type="project" value="UniProtKB-EC"/>
</dbReference>
<dbReference type="CDD" id="cd06578">
    <property type="entry name" value="HemD"/>
    <property type="match status" value="1"/>
</dbReference>
<dbReference type="GO" id="GO:0006780">
    <property type="term" value="P:uroporphyrinogen III biosynthetic process"/>
    <property type="evidence" value="ECO:0007669"/>
    <property type="project" value="InterPro"/>
</dbReference>
<gene>
    <name evidence="2" type="ORF">HUG20_02100</name>
</gene>
<dbReference type="Pfam" id="PF02602">
    <property type="entry name" value="HEM4"/>
    <property type="match status" value="1"/>
</dbReference>
<dbReference type="Proteomes" id="UP000595349">
    <property type="component" value="Chromosome"/>
</dbReference>
<keyword evidence="3" id="KW-1185">Reference proteome</keyword>
<dbReference type="NCBIfam" id="NF004584">
    <property type="entry name" value="PRK05928.2-1"/>
    <property type="match status" value="1"/>
</dbReference>